<dbReference type="InterPro" id="IPR003653">
    <property type="entry name" value="Peptidase_C48_C"/>
</dbReference>
<dbReference type="GO" id="GO:0016926">
    <property type="term" value="P:protein desumoylation"/>
    <property type="evidence" value="ECO:0007669"/>
    <property type="project" value="TreeGrafter"/>
</dbReference>
<dbReference type="GO" id="GO:0006508">
    <property type="term" value="P:proteolysis"/>
    <property type="evidence" value="ECO:0007669"/>
    <property type="project" value="UniProtKB-KW"/>
</dbReference>
<proteinExistence type="inferred from homology"/>
<dbReference type="GO" id="GO:0016929">
    <property type="term" value="F:deSUMOylase activity"/>
    <property type="evidence" value="ECO:0007669"/>
    <property type="project" value="TreeGrafter"/>
</dbReference>
<feature type="domain" description="SWIM-type" evidence="8">
    <location>
        <begin position="19"/>
        <end position="55"/>
    </location>
</feature>
<feature type="domain" description="Ubiquitin-like protease family profile" evidence="7">
    <location>
        <begin position="482"/>
        <end position="667"/>
    </location>
</feature>
<gene>
    <name evidence="9" type="ORF">K435DRAFT_861499</name>
</gene>
<dbReference type="EMBL" id="ML179248">
    <property type="protein sequence ID" value="THU93500.1"/>
    <property type="molecule type" value="Genomic_DNA"/>
</dbReference>
<dbReference type="GO" id="GO:0008270">
    <property type="term" value="F:zinc ion binding"/>
    <property type="evidence" value="ECO:0007669"/>
    <property type="project" value="UniProtKB-KW"/>
</dbReference>
<dbReference type="SUPFAM" id="SSF54001">
    <property type="entry name" value="Cysteine proteinases"/>
    <property type="match status" value="1"/>
</dbReference>
<keyword evidence="2" id="KW-0645">Protease</keyword>
<evidence type="ECO:0000313" key="9">
    <source>
        <dbReference type="EMBL" id="THU93500.1"/>
    </source>
</evidence>
<keyword evidence="5" id="KW-0863">Zinc-finger</keyword>
<dbReference type="OrthoDB" id="1939479at2759"/>
<keyword evidence="10" id="KW-1185">Reference proteome</keyword>
<evidence type="ECO:0000259" key="8">
    <source>
        <dbReference type="PROSITE" id="PS50966"/>
    </source>
</evidence>
<comment type="similarity">
    <text evidence="1">Belongs to the peptidase C48 family.</text>
</comment>
<dbReference type="Proteomes" id="UP000297245">
    <property type="component" value="Unassembled WGS sequence"/>
</dbReference>
<reference evidence="9 10" key="1">
    <citation type="journal article" date="2019" name="Nat. Ecol. Evol.">
        <title>Megaphylogeny resolves global patterns of mushroom evolution.</title>
        <authorList>
            <person name="Varga T."/>
            <person name="Krizsan K."/>
            <person name="Foldi C."/>
            <person name="Dima B."/>
            <person name="Sanchez-Garcia M."/>
            <person name="Sanchez-Ramirez S."/>
            <person name="Szollosi G.J."/>
            <person name="Szarkandi J.G."/>
            <person name="Papp V."/>
            <person name="Albert L."/>
            <person name="Andreopoulos W."/>
            <person name="Angelini C."/>
            <person name="Antonin V."/>
            <person name="Barry K.W."/>
            <person name="Bougher N.L."/>
            <person name="Buchanan P."/>
            <person name="Buyck B."/>
            <person name="Bense V."/>
            <person name="Catcheside P."/>
            <person name="Chovatia M."/>
            <person name="Cooper J."/>
            <person name="Damon W."/>
            <person name="Desjardin D."/>
            <person name="Finy P."/>
            <person name="Geml J."/>
            <person name="Haridas S."/>
            <person name="Hughes K."/>
            <person name="Justo A."/>
            <person name="Karasinski D."/>
            <person name="Kautmanova I."/>
            <person name="Kiss B."/>
            <person name="Kocsube S."/>
            <person name="Kotiranta H."/>
            <person name="LaButti K.M."/>
            <person name="Lechner B.E."/>
            <person name="Liimatainen K."/>
            <person name="Lipzen A."/>
            <person name="Lukacs Z."/>
            <person name="Mihaltcheva S."/>
            <person name="Morgado L.N."/>
            <person name="Niskanen T."/>
            <person name="Noordeloos M.E."/>
            <person name="Ohm R.A."/>
            <person name="Ortiz-Santana B."/>
            <person name="Ovrebo C."/>
            <person name="Racz N."/>
            <person name="Riley R."/>
            <person name="Savchenko A."/>
            <person name="Shiryaev A."/>
            <person name="Soop K."/>
            <person name="Spirin V."/>
            <person name="Szebenyi C."/>
            <person name="Tomsovsky M."/>
            <person name="Tulloss R.E."/>
            <person name="Uehling J."/>
            <person name="Grigoriev I.V."/>
            <person name="Vagvolgyi C."/>
            <person name="Papp T."/>
            <person name="Martin F.M."/>
            <person name="Miettinen O."/>
            <person name="Hibbett D.S."/>
            <person name="Nagy L.G."/>
        </authorList>
    </citation>
    <scope>NUCLEOTIDE SEQUENCE [LARGE SCALE GENOMIC DNA]</scope>
    <source>
        <strain evidence="9 10">CBS 962.96</strain>
    </source>
</reference>
<dbReference type="PANTHER" id="PTHR12606:SF141">
    <property type="entry name" value="GH15225P-RELATED"/>
    <property type="match status" value="1"/>
</dbReference>
<dbReference type="PROSITE" id="PS50600">
    <property type="entry name" value="ULP_PROTEASE"/>
    <property type="match status" value="1"/>
</dbReference>
<keyword evidence="3" id="KW-0378">Hydrolase</keyword>
<keyword evidence="5" id="KW-0862">Zinc</keyword>
<keyword evidence="4" id="KW-0788">Thiol protease</keyword>
<feature type="region of interest" description="Disordered" evidence="6">
    <location>
        <begin position="706"/>
        <end position="733"/>
    </location>
</feature>
<evidence type="ECO:0000256" key="2">
    <source>
        <dbReference type="ARBA" id="ARBA00022670"/>
    </source>
</evidence>
<feature type="compositionally biased region" description="Basic and acidic residues" evidence="6">
    <location>
        <begin position="724"/>
        <end position="733"/>
    </location>
</feature>
<evidence type="ECO:0000256" key="4">
    <source>
        <dbReference type="ARBA" id="ARBA00022807"/>
    </source>
</evidence>
<evidence type="ECO:0000313" key="10">
    <source>
        <dbReference type="Proteomes" id="UP000297245"/>
    </source>
</evidence>
<dbReference type="PROSITE" id="PS50966">
    <property type="entry name" value="ZF_SWIM"/>
    <property type="match status" value="1"/>
</dbReference>
<dbReference type="Pfam" id="PF02902">
    <property type="entry name" value="Peptidase_C48"/>
    <property type="match status" value="1"/>
</dbReference>
<evidence type="ECO:0000256" key="6">
    <source>
        <dbReference type="SAM" id="MobiDB-lite"/>
    </source>
</evidence>
<keyword evidence="5" id="KW-0479">Metal-binding</keyword>
<organism evidence="9 10">
    <name type="scientific">Dendrothele bispora (strain CBS 962.96)</name>
    <dbReference type="NCBI Taxonomy" id="1314807"/>
    <lineage>
        <taxon>Eukaryota</taxon>
        <taxon>Fungi</taxon>
        <taxon>Dikarya</taxon>
        <taxon>Basidiomycota</taxon>
        <taxon>Agaricomycotina</taxon>
        <taxon>Agaricomycetes</taxon>
        <taxon>Agaricomycetidae</taxon>
        <taxon>Agaricales</taxon>
        <taxon>Agaricales incertae sedis</taxon>
        <taxon>Dendrothele</taxon>
    </lineage>
</organism>
<sequence>MSEELESQMTDYGDTEAAYVLVILHDDGALQCSCPGYSQTGKSCRHTVAVSLFLQFGEASNYIRNETVQPKRGPGSKGQHFIIPKLKEQERRYERKDHYILKDINYILQRTELEGSNKPFPHGEITVPQTPISDSERDSGSEDQGEPDIQMDNSPIKQVRLLVPNEESEEVKKHGKQFNTVSRGRPSNIVPMQPYRAKQNASRTTPVFQEKPGRKTSRLHPNSLQKKGPIGIQAKEAKERGMGISMLKEVHTGNPVGSASKKTATTMTMTKVKQTSGVVYPTLPDLDEEELNLELEQIKNEGHTNNWGSDDYTFRYDDVDGFIPLVNELAKACQTNVLFIAPFFRDALGQRLIELGRNLSSDELAALDTEFFRPGSEYARLLRYTEVKPCALHPDLDPTKETKLAHDLSEEHNTIPKAQIVKDVSQPKEKKQAVLTRKAVQNLQNATGIKLNLKSAKEVWAEPYKSFSAQIQSGRIFRIEGINICMKDIERIQNGWISDELITFFLALHETEFTSRGVYTVSSLYWKKLEQLILPSGSDHKGEWEADMSRLVRKRKFPWGDLNLMKRLLVPIYQPDHWIMAVVDFEKDFIAVYNSLNGKSQHGNIFKILRTWILTGVKERLNDNLVVSPDLNLNFDEWNLETKPKNPGLQNNGVDCGVFVIGHMILLSYPQDFDRAQIGDILIPQVVPILRSHLFSIIKNGAVESQEDITKERRSQRLMSGNKPTEKPSAKYDYLPKHKWGAGSYMMVPVSSDPVSEEEQSE</sequence>
<dbReference type="InterPro" id="IPR007527">
    <property type="entry name" value="Znf_SWIM"/>
</dbReference>
<accession>A0A4S8LVM9</accession>
<dbReference type="AlphaFoldDB" id="A0A4S8LVM9"/>
<evidence type="ECO:0000259" key="7">
    <source>
        <dbReference type="PROSITE" id="PS50600"/>
    </source>
</evidence>
<dbReference type="InterPro" id="IPR038765">
    <property type="entry name" value="Papain-like_cys_pep_sf"/>
</dbReference>
<dbReference type="GO" id="GO:0005634">
    <property type="term" value="C:nucleus"/>
    <property type="evidence" value="ECO:0007669"/>
    <property type="project" value="TreeGrafter"/>
</dbReference>
<dbReference type="Gene3D" id="3.40.395.10">
    <property type="entry name" value="Adenoviral Proteinase, Chain A"/>
    <property type="match status" value="1"/>
</dbReference>
<evidence type="ECO:0000256" key="1">
    <source>
        <dbReference type="ARBA" id="ARBA00005234"/>
    </source>
</evidence>
<dbReference type="PANTHER" id="PTHR12606">
    <property type="entry name" value="SENTRIN/SUMO-SPECIFIC PROTEASE"/>
    <property type="match status" value="1"/>
</dbReference>
<name>A0A4S8LVM9_DENBC</name>
<feature type="region of interest" description="Disordered" evidence="6">
    <location>
        <begin position="115"/>
        <end position="226"/>
    </location>
</feature>
<protein>
    <submittedName>
        <fullName evidence="9">Cysteine proteinase</fullName>
    </submittedName>
</protein>
<evidence type="ECO:0000256" key="3">
    <source>
        <dbReference type="ARBA" id="ARBA00022801"/>
    </source>
</evidence>
<evidence type="ECO:0000256" key="5">
    <source>
        <dbReference type="PROSITE-ProRule" id="PRU00325"/>
    </source>
</evidence>